<evidence type="ECO:0000313" key="2">
    <source>
        <dbReference type="Proteomes" id="UP000254601"/>
    </source>
</evidence>
<proteinExistence type="predicted"/>
<evidence type="ECO:0000313" key="1">
    <source>
        <dbReference type="EMBL" id="SUO96627.1"/>
    </source>
</evidence>
<dbReference type="EMBL" id="UHIC01000001">
    <property type="protein sequence ID" value="SUO96627.1"/>
    <property type="molecule type" value="Genomic_DNA"/>
</dbReference>
<gene>
    <name evidence="1" type="ORF">NCTC13337_01942</name>
</gene>
<name>A0A380MYU2_9GAMM</name>
<keyword evidence="2" id="KW-1185">Reference proteome</keyword>
<reference evidence="1 2" key="1">
    <citation type="submission" date="2018-06" db="EMBL/GenBank/DDBJ databases">
        <authorList>
            <consortium name="Pathogen Informatics"/>
            <person name="Doyle S."/>
        </authorList>
    </citation>
    <scope>NUCLEOTIDE SEQUENCE [LARGE SCALE GENOMIC DNA]</scope>
    <source>
        <strain evidence="1 2">NCTC13337</strain>
    </source>
</reference>
<dbReference type="AlphaFoldDB" id="A0A380MYU2"/>
<accession>A0A380MYU2</accession>
<protein>
    <submittedName>
        <fullName evidence="1">Integrating conjugative element protein PilL, PFGI-1 class</fullName>
    </submittedName>
</protein>
<dbReference type="RefSeq" id="WP_072577413.1">
    <property type="nucleotide sequence ID" value="NZ_LWHB01000171.1"/>
</dbReference>
<sequence length="222" mass="24817">MQMQKILVGFIGFVVIASSVEAKDLYGKGYTIISESKSSDDLQVIVYKNLNNGTVKAALEELLLGTGWKLADEYAADPMIFKLYNQSLPEQKQHLGPIQLNDALVWIGGNAWQLIVDPVNKLISYEVKAPYRQTRKYIQPNNAQSEAVTIEDINVDIVETAPRQKFTPTQKSEPTIVMITPDIKPIKNSDLLRISIPAKTSEQNGQVMSWSNLTYKSKEGTK</sequence>
<organism evidence="1 2">
    <name type="scientific">Suttonella ornithocola</name>
    <dbReference type="NCBI Taxonomy" id="279832"/>
    <lineage>
        <taxon>Bacteria</taxon>
        <taxon>Pseudomonadati</taxon>
        <taxon>Pseudomonadota</taxon>
        <taxon>Gammaproteobacteria</taxon>
        <taxon>Cardiobacteriales</taxon>
        <taxon>Cardiobacteriaceae</taxon>
        <taxon>Suttonella</taxon>
    </lineage>
</organism>
<dbReference type="OrthoDB" id="8527469at2"/>
<dbReference type="Proteomes" id="UP000254601">
    <property type="component" value="Unassembled WGS sequence"/>
</dbReference>